<dbReference type="OrthoDB" id="4062651at2759"/>
<dbReference type="InterPro" id="IPR017441">
    <property type="entry name" value="Protein_kinase_ATP_BS"/>
</dbReference>
<dbReference type="KEGG" id="kng:KNAG_0C01020"/>
<dbReference type="EMBL" id="HE978316">
    <property type="protein sequence ID" value="CCK69215.1"/>
    <property type="molecule type" value="Genomic_DNA"/>
</dbReference>
<dbReference type="Gene3D" id="1.10.510.10">
    <property type="entry name" value="Transferase(Phosphotransferase) domain 1"/>
    <property type="match status" value="1"/>
</dbReference>
<dbReference type="eggNOG" id="KOG0032">
    <property type="taxonomic scope" value="Eukaryota"/>
</dbReference>
<feature type="compositionally biased region" description="Basic and acidic residues" evidence="4">
    <location>
        <begin position="155"/>
        <end position="169"/>
    </location>
</feature>
<dbReference type="GO" id="GO:0005524">
    <property type="term" value="F:ATP binding"/>
    <property type="evidence" value="ECO:0007669"/>
    <property type="project" value="UniProtKB-UniRule"/>
</dbReference>
<dbReference type="GO" id="GO:0006508">
    <property type="term" value="P:proteolysis"/>
    <property type="evidence" value="ECO:0007669"/>
    <property type="project" value="EnsemblFungi"/>
</dbReference>
<dbReference type="Proteomes" id="UP000006310">
    <property type="component" value="Chromosome 3"/>
</dbReference>
<dbReference type="PROSITE" id="PS00108">
    <property type="entry name" value="PROTEIN_KINASE_ST"/>
    <property type="match status" value="1"/>
</dbReference>
<dbReference type="PANTHER" id="PTHR24347">
    <property type="entry name" value="SERINE/THREONINE-PROTEIN KINASE"/>
    <property type="match status" value="1"/>
</dbReference>
<dbReference type="GO" id="GO:0004672">
    <property type="term" value="F:protein kinase activity"/>
    <property type="evidence" value="ECO:0007669"/>
    <property type="project" value="InterPro"/>
</dbReference>
<evidence type="ECO:0000256" key="1">
    <source>
        <dbReference type="ARBA" id="ARBA00022741"/>
    </source>
</evidence>
<sequence length="774" mass="87386">MGTHGEEKCASGQHTGGRVGDSKLGESDITLQADTETLSRINDKWVETSRKNMSSGRLDKTFSARGELSKFNKLNEWNLGSSIADDPILYNSNSSSTSSMENFLMRKRRHSGELERVKLSKVKGIDFFSVQDEYIPDLDYRAVVKSWESDDSTDKEESTSKRRDSRNEKSTALLNKLLQTRRESLPKTGISIDKNTLTRHSSAWSQSTDEESPTDMGGRSGFSLLNDQYNTQIQPSSNSTESPKGEDSILLSSSHAQVDPIPLPNLRELITPPSALEIERRVSYSSNRMNNSLRPAFNSLILKSSAPPRHSLKRRTPIPTSLPQSEASTSVSSSSFGQSQLNLLNQENNLIFSTEEILGVIKKLPENFLSLPYSQRKKETIRNLPEEKKDNYKGMMSLVKKFMLQKSKSNLSLANCRNNDTTDVKPVTHFDNRARHGSVASQYLSTFSPSVSSFISVDDKNSSLRSNAGSNSMGTSARPDEKGMMLFNHTLGKIIGFGAWGVIRECTDNHTDICRAIKIIKFKGSTQIKKQVFREINIWKEMNHENILPLLEYQLDNNYAMYCLTELVTGGTLYDTVLTWDDFSHTKISCTRRCRISTILSFQLIQCLRYLHGKTIVHGDIKLENCLINKMNSDDPAQWKLVLCDFGMSFFFKDLKPRNGKTDADSASHIGSLPYASPEILSDNYMTIKSDVWAFGVMLYTMLLGRLPFKHSMESKLKTLIESGRYDKELLRSACSETEYSDLRRIVTGCLEVDMDKRWSVSRVERTLLKLLEI</sequence>
<dbReference type="STRING" id="1071383.J7R306"/>
<evidence type="ECO:0000313" key="6">
    <source>
        <dbReference type="EMBL" id="CCK69215.1"/>
    </source>
</evidence>
<evidence type="ECO:0000313" key="7">
    <source>
        <dbReference type="Proteomes" id="UP000006310"/>
    </source>
</evidence>
<organism evidence="6 7">
    <name type="scientific">Huiozyma naganishii (strain ATCC MYA-139 / BCRC 22969 / CBS 8797 / KCTC 17520 / NBRC 10181 / NCYC 3082 / Yp74L-3)</name>
    <name type="common">Yeast</name>
    <name type="synonym">Kazachstania naganishii</name>
    <dbReference type="NCBI Taxonomy" id="1071383"/>
    <lineage>
        <taxon>Eukaryota</taxon>
        <taxon>Fungi</taxon>
        <taxon>Dikarya</taxon>
        <taxon>Ascomycota</taxon>
        <taxon>Saccharomycotina</taxon>
        <taxon>Saccharomycetes</taxon>
        <taxon>Saccharomycetales</taxon>
        <taxon>Saccharomycetaceae</taxon>
        <taxon>Huiozyma</taxon>
    </lineage>
</organism>
<dbReference type="AlphaFoldDB" id="J7R306"/>
<reference evidence="7" key="2">
    <citation type="submission" date="2012-08" db="EMBL/GenBank/DDBJ databases">
        <title>Genome sequence of Kazachstania naganishii.</title>
        <authorList>
            <person name="Gordon J.L."/>
            <person name="Armisen D."/>
            <person name="Proux-Wera E."/>
            <person name="OhEigeartaigh S.S."/>
            <person name="Byrne K.P."/>
            <person name="Wolfe K.H."/>
        </authorList>
    </citation>
    <scope>NUCLEOTIDE SEQUENCE [LARGE SCALE GENOMIC DNA]</scope>
    <source>
        <strain evidence="7">ATCC MYA-139 / BCRC 22969 / CBS 8797 / CCRC 22969 / KCTC 17520 / NBRC 10181 / NCYC 3082</strain>
    </source>
</reference>
<feature type="binding site" evidence="3">
    <location>
        <position position="518"/>
    </location>
    <ligand>
        <name>ATP</name>
        <dbReference type="ChEBI" id="CHEBI:30616"/>
    </ligand>
</feature>
<feature type="domain" description="Protein kinase" evidence="5">
    <location>
        <begin position="489"/>
        <end position="769"/>
    </location>
</feature>
<keyword evidence="7" id="KW-1185">Reference proteome</keyword>
<keyword evidence="2 3" id="KW-0067">ATP-binding</keyword>
<feature type="compositionally biased region" description="Low complexity" evidence="4">
    <location>
        <begin position="324"/>
        <end position="333"/>
    </location>
</feature>
<dbReference type="Gene3D" id="3.30.200.20">
    <property type="entry name" value="Phosphorylase Kinase, domain 1"/>
    <property type="match status" value="1"/>
</dbReference>
<dbReference type="InterPro" id="IPR008271">
    <property type="entry name" value="Ser/Thr_kinase_AS"/>
</dbReference>
<dbReference type="SUPFAM" id="SSF56112">
    <property type="entry name" value="Protein kinase-like (PK-like)"/>
    <property type="match status" value="1"/>
</dbReference>
<feature type="region of interest" description="Disordered" evidence="4">
    <location>
        <begin position="147"/>
        <end position="171"/>
    </location>
</feature>
<keyword evidence="1 3" id="KW-0547">Nucleotide-binding</keyword>
<evidence type="ECO:0000259" key="5">
    <source>
        <dbReference type="PROSITE" id="PS50011"/>
    </source>
</evidence>
<evidence type="ECO:0000256" key="3">
    <source>
        <dbReference type="PROSITE-ProRule" id="PRU10141"/>
    </source>
</evidence>
<dbReference type="InterPro" id="IPR000719">
    <property type="entry name" value="Prot_kinase_dom"/>
</dbReference>
<dbReference type="Pfam" id="PF00069">
    <property type="entry name" value="Pkinase"/>
    <property type="match status" value="1"/>
</dbReference>
<feature type="region of interest" description="Disordered" evidence="4">
    <location>
        <begin position="1"/>
        <end position="28"/>
    </location>
</feature>
<dbReference type="PROSITE" id="PS00107">
    <property type="entry name" value="PROTEIN_KINASE_ATP"/>
    <property type="match status" value="1"/>
</dbReference>
<feature type="region of interest" description="Disordered" evidence="4">
    <location>
        <begin position="199"/>
        <end position="224"/>
    </location>
</feature>
<reference evidence="6 7" key="1">
    <citation type="journal article" date="2011" name="Proc. Natl. Acad. Sci. U.S.A.">
        <title>Evolutionary erosion of yeast sex chromosomes by mating-type switching accidents.</title>
        <authorList>
            <person name="Gordon J.L."/>
            <person name="Armisen D."/>
            <person name="Proux-Wera E."/>
            <person name="Oheigeartaigh S.S."/>
            <person name="Byrne K.P."/>
            <person name="Wolfe K.H."/>
        </authorList>
    </citation>
    <scope>NUCLEOTIDE SEQUENCE [LARGE SCALE GENOMIC DNA]</scope>
    <source>
        <strain evidence="7">ATCC MYA-139 / BCRC 22969 / CBS 8797 / CCRC 22969 / KCTC 17520 / NBRC 10181 / NCYC 3082</strain>
    </source>
</reference>
<evidence type="ECO:0000256" key="4">
    <source>
        <dbReference type="SAM" id="MobiDB-lite"/>
    </source>
</evidence>
<dbReference type="OMA" id="YAMYCLT"/>
<name>J7R306_HUIN7</name>
<accession>J7R306</accession>
<gene>
    <name evidence="6" type="primary">KNAG0C01020</name>
    <name evidence="6" type="ordered locus">KNAG_0C01020</name>
</gene>
<evidence type="ECO:0000256" key="2">
    <source>
        <dbReference type="ARBA" id="ARBA00022840"/>
    </source>
</evidence>
<dbReference type="SMART" id="SM00220">
    <property type="entry name" value="S_TKc"/>
    <property type="match status" value="1"/>
</dbReference>
<dbReference type="GO" id="GO:0005737">
    <property type="term" value="C:cytoplasm"/>
    <property type="evidence" value="ECO:0007669"/>
    <property type="project" value="EnsemblFungi"/>
</dbReference>
<proteinExistence type="predicted"/>
<dbReference type="GeneID" id="34524895"/>
<dbReference type="RefSeq" id="XP_022463461.1">
    <property type="nucleotide sequence ID" value="XM_022606802.1"/>
</dbReference>
<protein>
    <recommendedName>
        <fullName evidence="5">Protein kinase domain-containing protein</fullName>
    </recommendedName>
</protein>
<dbReference type="InterPro" id="IPR011009">
    <property type="entry name" value="Kinase-like_dom_sf"/>
</dbReference>
<dbReference type="PROSITE" id="PS50011">
    <property type="entry name" value="PROTEIN_KINASE_DOM"/>
    <property type="match status" value="1"/>
</dbReference>
<dbReference type="HOGENOM" id="CLU_010370_0_0_1"/>
<feature type="region of interest" description="Disordered" evidence="4">
    <location>
        <begin position="304"/>
        <end position="333"/>
    </location>
</feature>